<organism evidence="4">
    <name type="scientific">Echinostoma caproni</name>
    <dbReference type="NCBI Taxonomy" id="27848"/>
    <lineage>
        <taxon>Eukaryota</taxon>
        <taxon>Metazoa</taxon>
        <taxon>Spiralia</taxon>
        <taxon>Lophotrochozoa</taxon>
        <taxon>Platyhelminthes</taxon>
        <taxon>Trematoda</taxon>
        <taxon>Digenea</taxon>
        <taxon>Plagiorchiida</taxon>
        <taxon>Echinostomata</taxon>
        <taxon>Echinostomatoidea</taxon>
        <taxon>Echinostomatidae</taxon>
        <taxon>Echinostoma</taxon>
    </lineage>
</organism>
<reference evidence="4" key="1">
    <citation type="submission" date="2016-06" db="UniProtKB">
        <authorList>
            <consortium name="WormBaseParasite"/>
        </authorList>
    </citation>
    <scope>IDENTIFICATION</scope>
</reference>
<dbReference type="EMBL" id="UZAN01068179">
    <property type="protein sequence ID" value="VDP94523.1"/>
    <property type="molecule type" value="Genomic_DNA"/>
</dbReference>
<keyword evidence="3" id="KW-1185">Reference proteome</keyword>
<dbReference type="WBParaSite" id="ECPE_0001727901-mRNA-1">
    <property type="protein sequence ID" value="ECPE_0001727901-mRNA-1"/>
    <property type="gene ID" value="ECPE_0001727901"/>
</dbReference>
<keyword evidence="1" id="KW-1133">Transmembrane helix</keyword>
<dbReference type="Proteomes" id="UP000272942">
    <property type="component" value="Unassembled WGS sequence"/>
</dbReference>
<protein>
    <submittedName>
        <fullName evidence="4">GPI transamidase component PIG-S</fullName>
    </submittedName>
</protein>
<name>A0A183BDE9_9TREM</name>
<evidence type="ECO:0000313" key="4">
    <source>
        <dbReference type="WBParaSite" id="ECPE_0001727901-mRNA-1"/>
    </source>
</evidence>
<evidence type="ECO:0000313" key="2">
    <source>
        <dbReference type="EMBL" id="VDP94523.1"/>
    </source>
</evidence>
<evidence type="ECO:0000256" key="1">
    <source>
        <dbReference type="SAM" id="Phobius"/>
    </source>
</evidence>
<sequence length="157" mass="17661">MIALECCTLLKIIRVKHLFLILLAITLALLGLTTFHFKLVPLWALHLNADHITLPGDVLWDLATRDAPSQLASILVVIHKSPSENSSTLVTFRLPNFGPDLRNEESDEGKYHQLRKLTPASHAQLPTTNILSLSTVFWNDSLVSLCEVHLIFSRYKL</sequence>
<reference evidence="2 3" key="2">
    <citation type="submission" date="2018-11" db="EMBL/GenBank/DDBJ databases">
        <authorList>
            <consortium name="Pathogen Informatics"/>
        </authorList>
    </citation>
    <scope>NUCLEOTIDE SEQUENCE [LARGE SCALE GENOMIC DNA]</scope>
    <source>
        <strain evidence="2 3">Egypt</strain>
    </source>
</reference>
<keyword evidence="1" id="KW-0472">Membrane</keyword>
<evidence type="ECO:0000313" key="3">
    <source>
        <dbReference type="Proteomes" id="UP000272942"/>
    </source>
</evidence>
<feature type="transmembrane region" description="Helical" evidence="1">
    <location>
        <begin position="18"/>
        <end position="37"/>
    </location>
</feature>
<keyword evidence="1" id="KW-0812">Transmembrane</keyword>
<dbReference type="AlphaFoldDB" id="A0A183BDE9"/>
<accession>A0A183BDE9</accession>
<proteinExistence type="predicted"/>
<gene>
    <name evidence="2" type="ORF">ECPE_LOCUS17234</name>
</gene>